<evidence type="ECO:0000313" key="1">
    <source>
        <dbReference type="EMBL" id="MBD2605246.1"/>
    </source>
</evidence>
<name>A0ABR8GP83_9CYAN</name>
<keyword evidence="2" id="KW-1185">Reference proteome</keyword>
<protein>
    <submittedName>
        <fullName evidence="1">Uncharacterized protein</fullName>
    </submittedName>
</protein>
<dbReference type="RefSeq" id="WP_029633071.1">
    <property type="nucleotide sequence ID" value="NZ_JACJTA010000020.1"/>
</dbReference>
<comment type="caution">
    <text evidence="1">The sequence shown here is derived from an EMBL/GenBank/DDBJ whole genome shotgun (WGS) entry which is preliminary data.</text>
</comment>
<evidence type="ECO:0000313" key="2">
    <source>
        <dbReference type="Proteomes" id="UP000660380"/>
    </source>
</evidence>
<organism evidence="1 2">
    <name type="scientific">Scytonema hofmannii FACHB-248</name>
    <dbReference type="NCBI Taxonomy" id="1842502"/>
    <lineage>
        <taxon>Bacteria</taxon>
        <taxon>Bacillati</taxon>
        <taxon>Cyanobacteriota</taxon>
        <taxon>Cyanophyceae</taxon>
        <taxon>Nostocales</taxon>
        <taxon>Scytonemataceae</taxon>
        <taxon>Scytonema</taxon>
    </lineage>
</organism>
<dbReference type="EMBL" id="JACJTA010000020">
    <property type="protein sequence ID" value="MBD2605246.1"/>
    <property type="molecule type" value="Genomic_DNA"/>
</dbReference>
<sequence>MEAFALIPPEWTNQAIHAYKFCCPNCKASSLEAEKVWLNRRSPVITEEHRRKWQEFYHCNCGYVWWAWSSDRPPTDLSNQQDNHPI</sequence>
<dbReference type="Proteomes" id="UP000660380">
    <property type="component" value="Unassembled WGS sequence"/>
</dbReference>
<accession>A0ABR8GP83</accession>
<proteinExistence type="predicted"/>
<reference evidence="1 2" key="1">
    <citation type="journal article" date="2020" name="ISME J.">
        <title>Comparative genomics reveals insights into cyanobacterial evolution and habitat adaptation.</title>
        <authorList>
            <person name="Chen M.Y."/>
            <person name="Teng W.K."/>
            <person name="Zhao L."/>
            <person name="Hu C.X."/>
            <person name="Zhou Y.K."/>
            <person name="Han B.P."/>
            <person name="Song L.R."/>
            <person name="Shu W.S."/>
        </authorList>
    </citation>
    <scope>NUCLEOTIDE SEQUENCE [LARGE SCALE GENOMIC DNA]</scope>
    <source>
        <strain evidence="1 2">FACHB-248</strain>
    </source>
</reference>
<gene>
    <name evidence="1" type="ORF">H6G81_12050</name>
</gene>